<comment type="cofactor">
    <cofactor evidence="1">
        <name>Mn(2+)</name>
        <dbReference type="ChEBI" id="CHEBI:29035"/>
    </cofactor>
</comment>
<evidence type="ECO:0000313" key="14">
    <source>
        <dbReference type="Proteomes" id="UP000326759"/>
    </source>
</evidence>
<dbReference type="AlphaFoldDB" id="A0A5N5TCV6"/>
<evidence type="ECO:0000256" key="10">
    <source>
        <dbReference type="ARBA" id="ARBA00078183"/>
    </source>
</evidence>
<dbReference type="SUPFAM" id="SSF55811">
    <property type="entry name" value="Nudix"/>
    <property type="match status" value="1"/>
</dbReference>
<dbReference type="Pfam" id="PF05026">
    <property type="entry name" value="DCP2"/>
    <property type="match status" value="1"/>
</dbReference>
<dbReference type="GO" id="GO:0140933">
    <property type="term" value="F:5'-(N(7)-methylguanosine 5'-triphospho)-[mRNA] hydrolase activity"/>
    <property type="evidence" value="ECO:0007669"/>
    <property type="project" value="UniProtKB-EC"/>
</dbReference>
<dbReference type="GO" id="GO:0000290">
    <property type="term" value="P:deadenylation-dependent decapping of nuclear-transcribed mRNA"/>
    <property type="evidence" value="ECO:0007669"/>
    <property type="project" value="InterPro"/>
</dbReference>
<dbReference type="GO" id="GO:0003723">
    <property type="term" value="F:RNA binding"/>
    <property type="evidence" value="ECO:0007669"/>
    <property type="project" value="UniProtKB-KW"/>
</dbReference>
<proteinExistence type="inferred from homology"/>
<dbReference type="GO" id="GO:0005737">
    <property type="term" value="C:cytoplasm"/>
    <property type="evidence" value="ECO:0007669"/>
    <property type="project" value="UniProtKB-SubCell"/>
</dbReference>
<keyword evidence="5" id="KW-0479">Metal-binding</keyword>
<dbReference type="InterPro" id="IPR020084">
    <property type="entry name" value="NUDIX_hydrolase_CS"/>
</dbReference>
<gene>
    <name evidence="13" type="primary">DCP2_0</name>
    <name evidence="13" type="ORF">Anas_12980</name>
</gene>
<reference evidence="13 14" key="1">
    <citation type="journal article" date="2019" name="PLoS Biol.">
        <title>Sex chromosomes control vertical transmission of feminizing Wolbachia symbionts in an isopod.</title>
        <authorList>
            <person name="Becking T."/>
            <person name="Chebbi M.A."/>
            <person name="Giraud I."/>
            <person name="Moumen B."/>
            <person name="Laverre T."/>
            <person name="Caubet Y."/>
            <person name="Peccoud J."/>
            <person name="Gilbert C."/>
            <person name="Cordaux R."/>
        </authorList>
    </citation>
    <scope>NUCLEOTIDE SEQUENCE [LARGE SCALE GENOMIC DNA]</scope>
    <source>
        <strain evidence="13">ANa2</strain>
        <tissue evidence="13">Whole body excluding digestive tract and cuticle</tissue>
    </source>
</reference>
<dbReference type="GO" id="GO:0030145">
    <property type="term" value="F:manganese ion binding"/>
    <property type="evidence" value="ECO:0007669"/>
    <property type="project" value="InterPro"/>
</dbReference>
<sequence length="375" mass="42891">MQNQHSNGTKAKLAYWFYLDEYVEEDDSLNTIKFVSFALRLLQHVKMEPERGSVEDMLQDFRDFKQRVPTYGAIIISTDLRNVLLVRGFLHGASWGFPKGKINVEEEPFKCAIREVLEETGYDISSQINKDIYFEKTFGEQKVRLYIIPGVSMTTEFIPRTKGEIKELKWFPIHQLPTHKNDRNYSKSGGPTNKYYMVMPFVKPLKEWLAQRSRCVSIEPNSGNTRKTRRRHRSLNAIVESYQRYANCGSSSTPIDSVKSKNHQFYSPLLQGEDYLGDHPRVNVDNSPKNLDKSQNRVRKTNFSESLNNDEQISQKLTFKSRCKCKGGSMKTKTMSAPDAATPDDVFTNPMSCARGSTAGNALAHPSKGFRLSNI</sequence>
<dbReference type="InterPro" id="IPR007722">
    <property type="entry name" value="DCP2_BoxA"/>
</dbReference>
<dbReference type="Pfam" id="PF00293">
    <property type="entry name" value="NUDIX"/>
    <property type="match status" value="1"/>
</dbReference>
<comment type="catalytic activity">
    <reaction evidence="9">
        <text>a 5'-end (N(7)-methyl 5'-triphosphoguanosine)-ribonucleoside in mRNA + H2O = N(7)-methyl-GDP + a 5'-end phospho-ribonucleoside in mRNA + 2 H(+)</text>
        <dbReference type="Rhea" id="RHEA:67484"/>
        <dbReference type="Rhea" id="RHEA-COMP:15692"/>
        <dbReference type="Rhea" id="RHEA-COMP:17167"/>
        <dbReference type="ChEBI" id="CHEBI:15377"/>
        <dbReference type="ChEBI" id="CHEBI:15378"/>
        <dbReference type="ChEBI" id="CHEBI:63714"/>
        <dbReference type="ChEBI" id="CHEBI:138282"/>
        <dbReference type="ChEBI" id="CHEBI:156461"/>
        <dbReference type="EC" id="3.6.1.62"/>
    </reaction>
    <physiologicalReaction direction="left-to-right" evidence="9">
        <dbReference type="Rhea" id="RHEA:67485"/>
    </physiologicalReaction>
</comment>
<evidence type="ECO:0000256" key="5">
    <source>
        <dbReference type="ARBA" id="ARBA00022723"/>
    </source>
</evidence>
<dbReference type="FunFam" id="3.90.79.10:FF:000003">
    <property type="entry name" value="M7GpppN-mRNA hydrolase isoform 2"/>
    <property type="match status" value="1"/>
</dbReference>
<evidence type="ECO:0000256" key="7">
    <source>
        <dbReference type="ARBA" id="ARBA00022884"/>
    </source>
</evidence>
<evidence type="ECO:0000256" key="6">
    <source>
        <dbReference type="ARBA" id="ARBA00022801"/>
    </source>
</evidence>
<dbReference type="OrthoDB" id="18996at2759"/>
<dbReference type="Gene3D" id="3.90.79.10">
    <property type="entry name" value="Nucleoside Triphosphate Pyrophosphohydrolase"/>
    <property type="match status" value="1"/>
</dbReference>
<comment type="similarity">
    <text evidence="3">Belongs to the Nudix hydrolase family. DCP2 subfamily.</text>
</comment>
<dbReference type="PANTHER" id="PTHR23114">
    <property type="entry name" value="M7GPPPN-MRNA HYDROLASE"/>
    <property type="match status" value="1"/>
</dbReference>
<protein>
    <recommendedName>
        <fullName evidence="10">mRNA-decapping enzyme 2</fullName>
    </recommendedName>
</protein>
<evidence type="ECO:0000256" key="1">
    <source>
        <dbReference type="ARBA" id="ARBA00001936"/>
    </source>
</evidence>
<organism evidence="13 14">
    <name type="scientific">Armadillidium nasatum</name>
    <dbReference type="NCBI Taxonomy" id="96803"/>
    <lineage>
        <taxon>Eukaryota</taxon>
        <taxon>Metazoa</taxon>
        <taxon>Ecdysozoa</taxon>
        <taxon>Arthropoda</taxon>
        <taxon>Crustacea</taxon>
        <taxon>Multicrustacea</taxon>
        <taxon>Malacostraca</taxon>
        <taxon>Eumalacostraca</taxon>
        <taxon>Peracarida</taxon>
        <taxon>Isopoda</taxon>
        <taxon>Oniscidea</taxon>
        <taxon>Crinocheta</taxon>
        <taxon>Armadillidiidae</taxon>
        <taxon>Armadillidium</taxon>
    </lineage>
</organism>
<dbReference type="GO" id="GO:0000184">
    <property type="term" value="P:nuclear-transcribed mRNA catabolic process, nonsense-mediated decay"/>
    <property type="evidence" value="ECO:0007669"/>
    <property type="project" value="InterPro"/>
</dbReference>
<keyword evidence="4" id="KW-0963">Cytoplasm</keyword>
<evidence type="ECO:0000256" key="11">
    <source>
        <dbReference type="SAM" id="MobiDB-lite"/>
    </source>
</evidence>
<name>A0A5N5TCV6_9CRUS</name>
<dbReference type="Gene3D" id="1.10.10.1050">
    <property type="entry name" value="Dcp2, box A domain"/>
    <property type="match status" value="1"/>
</dbReference>
<keyword evidence="14" id="KW-1185">Reference proteome</keyword>
<dbReference type="Proteomes" id="UP000326759">
    <property type="component" value="Unassembled WGS sequence"/>
</dbReference>
<evidence type="ECO:0000256" key="9">
    <source>
        <dbReference type="ARBA" id="ARBA00047661"/>
    </source>
</evidence>
<evidence type="ECO:0000256" key="2">
    <source>
        <dbReference type="ARBA" id="ARBA00004496"/>
    </source>
</evidence>
<dbReference type="InterPro" id="IPR036189">
    <property type="entry name" value="DCP2_BoxA_sf"/>
</dbReference>
<evidence type="ECO:0000256" key="4">
    <source>
        <dbReference type="ARBA" id="ARBA00022490"/>
    </source>
</evidence>
<evidence type="ECO:0000256" key="3">
    <source>
        <dbReference type="ARBA" id="ARBA00005279"/>
    </source>
</evidence>
<dbReference type="SUPFAM" id="SSF140586">
    <property type="entry name" value="Dcp2 domain-like"/>
    <property type="match status" value="1"/>
</dbReference>
<dbReference type="PANTHER" id="PTHR23114:SF17">
    <property type="entry name" value="M7GPPPN-MRNA HYDROLASE"/>
    <property type="match status" value="1"/>
</dbReference>
<keyword evidence="6 13" id="KW-0378">Hydrolase</keyword>
<accession>A0A5N5TCV6</accession>
<dbReference type="InterPro" id="IPR015797">
    <property type="entry name" value="NUDIX_hydrolase-like_dom_sf"/>
</dbReference>
<dbReference type="PROSITE" id="PS51462">
    <property type="entry name" value="NUDIX"/>
    <property type="match status" value="1"/>
</dbReference>
<keyword evidence="7" id="KW-0694">RNA-binding</keyword>
<feature type="domain" description="Nudix hydrolase" evidence="12">
    <location>
        <begin position="66"/>
        <end position="195"/>
    </location>
</feature>
<dbReference type="CDD" id="cd03672">
    <property type="entry name" value="NUDIX_Dcp2p_Nudt20"/>
    <property type="match status" value="1"/>
</dbReference>
<dbReference type="PROSITE" id="PS00893">
    <property type="entry name" value="NUDIX_BOX"/>
    <property type="match status" value="1"/>
</dbReference>
<feature type="region of interest" description="Disordered" evidence="11">
    <location>
        <begin position="276"/>
        <end position="295"/>
    </location>
</feature>
<evidence type="ECO:0000256" key="8">
    <source>
        <dbReference type="ARBA" id="ARBA00023211"/>
    </source>
</evidence>
<comment type="subcellular location">
    <subcellularLocation>
        <location evidence="2">Cytoplasm</location>
    </subcellularLocation>
</comment>
<evidence type="ECO:0000259" key="12">
    <source>
        <dbReference type="PROSITE" id="PS51462"/>
    </source>
</evidence>
<dbReference type="InterPro" id="IPR000086">
    <property type="entry name" value="NUDIX_hydrolase_dom"/>
</dbReference>
<comment type="caution">
    <text evidence="13">The sequence shown here is derived from an EMBL/GenBank/DDBJ whole genome shotgun (WGS) entry which is preliminary data.</text>
</comment>
<dbReference type="InterPro" id="IPR044099">
    <property type="entry name" value="Dcp2_NUDIX"/>
</dbReference>
<keyword evidence="8" id="KW-0464">Manganese</keyword>
<evidence type="ECO:0000313" key="13">
    <source>
        <dbReference type="EMBL" id="KAB7502945.1"/>
    </source>
</evidence>
<dbReference type="EMBL" id="SEYY01006298">
    <property type="protein sequence ID" value="KAB7502945.1"/>
    <property type="molecule type" value="Genomic_DNA"/>
</dbReference>